<dbReference type="AlphaFoldDB" id="A0A9Q0C099"/>
<dbReference type="InterPro" id="IPR047211">
    <property type="entry name" value="POXB-like"/>
</dbReference>
<gene>
    <name evidence="12" type="ORF">LUZ63_020693</name>
</gene>
<evidence type="ECO:0000259" key="10">
    <source>
        <dbReference type="Pfam" id="PF02776"/>
    </source>
</evidence>
<evidence type="ECO:0000313" key="12">
    <source>
        <dbReference type="EMBL" id="KAJ1684124.1"/>
    </source>
</evidence>
<dbReference type="SUPFAM" id="SSF55248">
    <property type="entry name" value="PCD-like"/>
    <property type="match status" value="1"/>
</dbReference>
<dbReference type="GO" id="GO:0008124">
    <property type="term" value="F:4-alpha-hydroxytetrahydrobiopterin dehydratase activity"/>
    <property type="evidence" value="ECO:0007669"/>
    <property type="project" value="UniProtKB-EC"/>
</dbReference>
<dbReference type="SUPFAM" id="SSF54593">
    <property type="entry name" value="Glyoxalase/Bleomycin resistance protein/Dihydroxybiphenyl dioxygenase"/>
    <property type="match status" value="1"/>
</dbReference>
<dbReference type="Gene3D" id="3.30.1360.20">
    <property type="entry name" value="Transcriptional coactivator/pterin dehydratase"/>
    <property type="match status" value="1"/>
</dbReference>
<dbReference type="InterPro" id="IPR029068">
    <property type="entry name" value="Glyas_Bleomycin-R_OHBP_Dase"/>
</dbReference>
<dbReference type="InterPro" id="IPR029035">
    <property type="entry name" value="DHS-like_NAD/FAD-binding_dom"/>
</dbReference>
<dbReference type="InterPro" id="IPR047212">
    <property type="entry name" value="TPP_POXB-like"/>
</dbReference>
<keyword evidence="13" id="KW-1185">Reference proteome</keyword>
<feature type="domain" description="Glyoxalase-like" evidence="11">
    <location>
        <begin position="111"/>
        <end position="211"/>
    </location>
</feature>
<evidence type="ECO:0000256" key="1">
    <source>
        <dbReference type="ARBA" id="ARBA00001554"/>
    </source>
</evidence>
<dbReference type="GO" id="GO:0030976">
    <property type="term" value="F:thiamine pyrophosphate binding"/>
    <property type="evidence" value="ECO:0007669"/>
    <property type="project" value="InterPro"/>
</dbReference>
<feature type="domain" description="Thiamine pyrophosphate enzyme N-terminal TPP-binding" evidence="10">
    <location>
        <begin position="218"/>
        <end position="316"/>
    </location>
</feature>
<protein>
    <recommendedName>
        <fullName evidence="4">4a-hydroxytetrahydrobiopterin dehydratase</fullName>
        <ecNumber evidence="4">4.2.1.96</ecNumber>
    </recommendedName>
</protein>
<dbReference type="Pfam" id="PF02775">
    <property type="entry name" value="TPP_enzyme_C"/>
    <property type="match status" value="1"/>
</dbReference>
<comment type="similarity">
    <text evidence="3 7">Belongs to the TPP enzyme family.</text>
</comment>
<dbReference type="InterPro" id="IPR041581">
    <property type="entry name" value="Glyoxalase_6"/>
</dbReference>
<evidence type="ECO:0000313" key="13">
    <source>
        <dbReference type="Proteomes" id="UP001151287"/>
    </source>
</evidence>
<dbReference type="InterPro" id="IPR001533">
    <property type="entry name" value="Pterin_deHydtase"/>
</dbReference>
<proteinExistence type="inferred from homology"/>
<dbReference type="InterPro" id="IPR011766">
    <property type="entry name" value="TPP_enzyme_TPP-bd"/>
</dbReference>
<dbReference type="Gene3D" id="3.40.50.970">
    <property type="match status" value="2"/>
</dbReference>
<sequence>MPDEKTVLGASDVEEAGLADWRIVFDVLHARFETGDFVTGLALVDRIGEAAEDVQHHPDLDLSYPILDVRLTSHDVGGITSRDLEMARTISGYAAEAGVAARPEAVYGLELALDTPDHEAIRDFWAALLAWDVDEDEVADPDGKRPTIWFQESDEHDTPHQRWHLDVRVPPEVVEGRVRAALDAGGTLVSDEDAPAFWVLADAQGNQACLTTWQGRGETVWGVVGDALNPFTDAIRREERLEWVGVRHEEAGAFAAGAQAQLTDDLAVCMGTVGPGAIHLLNGLYDAKKSHAPVLAIVGQVPREEMGQDFFQEVDNDKLFADVAVWTQTLASPEQLPELLEAAVNAALGERGVAVLSVPGDVGSLDVPDGTRTPTFVGPAPVGAASAAQVQAAATAIDAADRVTMLVGAGARHAREEVLALAERLNAPMVLSLKAKEGFEEDNPYEVGQSGLIGNPATTEAFAACDVLLMLGTDFPYKEFLPKGKTVVQVDTRPSHVGRRTQVSHPVVGDTRLTLQALTPMVAKKRSGKHLKAARAIYEEWGRLQARLADPKHDKKLLGRLRSKADNPEHRIRPEVVAAAVERHADDDTVFITDTGMSTVWLSRFVRMTGARRLLGSYNLGSMANAMPQGLGAQALDRRRQVVSFSGDGGLTMLMGDLITAVSHDLPVKIVVFDNGRLGMVKLEMEQAGLAEFGTVLHNPDFAKLAEAIGMKGIRVSDPGDVDGAVKEAFAHPGPVLLDVLTNPEEVSIPPKPTLEQGWGFAIAKTKEFVVSPE</sequence>
<dbReference type="Pfam" id="PF01329">
    <property type="entry name" value="Pterin_4a"/>
    <property type="match status" value="1"/>
</dbReference>
<dbReference type="InterPro" id="IPR029061">
    <property type="entry name" value="THDP-binding"/>
</dbReference>
<dbReference type="Pfam" id="PF00205">
    <property type="entry name" value="TPP_enzyme_M"/>
    <property type="match status" value="1"/>
</dbReference>
<comment type="caution">
    <text evidence="12">The sequence shown here is derived from an EMBL/GenBank/DDBJ whole genome shotgun (WGS) entry which is preliminary data.</text>
</comment>
<evidence type="ECO:0000256" key="2">
    <source>
        <dbReference type="ARBA" id="ARBA00006472"/>
    </source>
</evidence>
<dbReference type="CDD" id="cd02014">
    <property type="entry name" value="TPP_POX"/>
    <property type="match status" value="1"/>
</dbReference>
<accession>A0A9Q0C099</accession>
<dbReference type="PANTHER" id="PTHR42981">
    <property type="entry name" value="PYRUVATE DEHYDROGENASE [UBIQUINONE]"/>
    <property type="match status" value="1"/>
</dbReference>
<organism evidence="12 13">
    <name type="scientific">Rhynchospora breviuscula</name>
    <dbReference type="NCBI Taxonomy" id="2022672"/>
    <lineage>
        <taxon>Eukaryota</taxon>
        <taxon>Viridiplantae</taxon>
        <taxon>Streptophyta</taxon>
        <taxon>Embryophyta</taxon>
        <taxon>Tracheophyta</taxon>
        <taxon>Spermatophyta</taxon>
        <taxon>Magnoliopsida</taxon>
        <taxon>Liliopsida</taxon>
        <taxon>Poales</taxon>
        <taxon>Cyperaceae</taxon>
        <taxon>Cyperoideae</taxon>
        <taxon>Rhynchosporeae</taxon>
        <taxon>Rhynchospora</taxon>
    </lineage>
</organism>
<dbReference type="EMBL" id="JAMQYH010000043">
    <property type="protein sequence ID" value="KAJ1684124.1"/>
    <property type="molecule type" value="Genomic_DNA"/>
</dbReference>
<evidence type="ECO:0000256" key="4">
    <source>
        <dbReference type="ARBA" id="ARBA00013252"/>
    </source>
</evidence>
<dbReference type="PANTHER" id="PTHR42981:SF2">
    <property type="entry name" value="PYRUVATE DEHYDROGENASE [UBIQUINONE]"/>
    <property type="match status" value="1"/>
</dbReference>
<dbReference type="InterPro" id="IPR036428">
    <property type="entry name" value="PCD_sf"/>
</dbReference>
<dbReference type="InterPro" id="IPR047210">
    <property type="entry name" value="TPP_PYR_POXB-like"/>
</dbReference>
<feature type="domain" description="Thiamine pyrophosphate enzyme TPP-binding" evidence="9">
    <location>
        <begin position="594"/>
        <end position="740"/>
    </location>
</feature>
<evidence type="ECO:0000259" key="11">
    <source>
        <dbReference type="Pfam" id="PF18029"/>
    </source>
</evidence>
<feature type="domain" description="Thiamine pyrophosphate enzyme central" evidence="8">
    <location>
        <begin position="390"/>
        <end position="518"/>
    </location>
</feature>
<dbReference type="InterPro" id="IPR012000">
    <property type="entry name" value="Thiamin_PyroP_enz_cen_dom"/>
</dbReference>
<dbReference type="GO" id="GO:0006729">
    <property type="term" value="P:tetrahydrobiopterin biosynthetic process"/>
    <property type="evidence" value="ECO:0007669"/>
    <property type="project" value="InterPro"/>
</dbReference>
<dbReference type="SUPFAM" id="SSF52467">
    <property type="entry name" value="DHS-like NAD/FAD-binding domain"/>
    <property type="match status" value="1"/>
</dbReference>
<evidence type="ECO:0000256" key="7">
    <source>
        <dbReference type="RuleBase" id="RU362132"/>
    </source>
</evidence>
<dbReference type="OrthoDB" id="16262at2759"/>
<dbReference type="CDD" id="cd07039">
    <property type="entry name" value="TPP_PYR_POX"/>
    <property type="match status" value="1"/>
</dbReference>
<comment type="similarity">
    <text evidence="2">Belongs to the pterin-4-alpha-carbinolamine dehydratase family.</text>
</comment>
<keyword evidence="5 7" id="KW-0786">Thiamine pyrophosphate</keyword>
<dbReference type="Gene3D" id="3.10.180.10">
    <property type="entry name" value="2,3-Dihydroxybiphenyl 1,2-Dioxygenase, domain 1"/>
    <property type="match status" value="1"/>
</dbReference>
<evidence type="ECO:0000256" key="3">
    <source>
        <dbReference type="ARBA" id="ARBA00007812"/>
    </source>
</evidence>
<dbReference type="CDD" id="cd00488">
    <property type="entry name" value="PCD_DCoH"/>
    <property type="match status" value="1"/>
</dbReference>
<dbReference type="EC" id="4.2.1.96" evidence="4"/>
<keyword evidence="6" id="KW-0456">Lyase</keyword>
<evidence type="ECO:0000256" key="6">
    <source>
        <dbReference type="ARBA" id="ARBA00023239"/>
    </source>
</evidence>
<dbReference type="Pfam" id="PF02776">
    <property type="entry name" value="TPP_enzyme_N"/>
    <property type="match status" value="1"/>
</dbReference>
<comment type="catalytic activity">
    <reaction evidence="1">
        <text>(4aS,6R)-4a-hydroxy-L-erythro-5,6,7,8-tetrahydrobiopterin = (6R)-L-erythro-6,7-dihydrobiopterin + H2O</text>
        <dbReference type="Rhea" id="RHEA:11920"/>
        <dbReference type="ChEBI" id="CHEBI:15377"/>
        <dbReference type="ChEBI" id="CHEBI:15642"/>
        <dbReference type="ChEBI" id="CHEBI:43120"/>
        <dbReference type="EC" id="4.2.1.96"/>
    </reaction>
</comment>
<name>A0A9Q0C099_9POAL</name>
<evidence type="ECO:0000259" key="9">
    <source>
        <dbReference type="Pfam" id="PF02775"/>
    </source>
</evidence>
<dbReference type="SUPFAM" id="SSF52518">
    <property type="entry name" value="Thiamin diphosphate-binding fold (THDP-binding)"/>
    <property type="match status" value="2"/>
</dbReference>
<dbReference type="Pfam" id="PF18029">
    <property type="entry name" value="Glyoxalase_6"/>
    <property type="match status" value="1"/>
</dbReference>
<dbReference type="InterPro" id="IPR012001">
    <property type="entry name" value="Thiamin_PyroP_enz_TPP-bd_dom"/>
</dbReference>
<dbReference type="Gene3D" id="3.40.50.1220">
    <property type="entry name" value="TPP-binding domain"/>
    <property type="match status" value="1"/>
</dbReference>
<dbReference type="Proteomes" id="UP001151287">
    <property type="component" value="Unassembled WGS sequence"/>
</dbReference>
<dbReference type="GO" id="GO:0000287">
    <property type="term" value="F:magnesium ion binding"/>
    <property type="evidence" value="ECO:0007669"/>
    <property type="project" value="InterPro"/>
</dbReference>
<evidence type="ECO:0000256" key="5">
    <source>
        <dbReference type="ARBA" id="ARBA00023052"/>
    </source>
</evidence>
<reference evidence="12" key="1">
    <citation type="journal article" date="2022" name="Cell">
        <title>Repeat-based holocentromeres influence genome architecture and karyotype evolution.</title>
        <authorList>
            <person name="Hofstatter P.G."/>
            <person name="Thangavel G."/>
            <person name="Lux T."/>
            <person name="Neumann P."/>
            <person name="Vondrak T."/>
            <person name="Novak P."/>
            <person name="Zhang M."/>
            <person name="Costa L."/>
            <person name="Castellani M."/>
            <person name="Scott A."/>
            <person name="Toegelov H."/>
            <person name="Fuchs J."/>
            <person name="Mata-Sucre Y."/>
            <person name="Dias Y."/>
            <person name="Vanzela A.L.L."/>
            <person name="Huettel B."/>
            <person name="Almeida C.C.S."/>
            <person name="Simkova H."/>
            <person name="Souza G."/>
            <person name="Pedrosa-Harand A."/>
            <person name="Macas J."/>
            <person name="Mayer K.F.X."/>
            <person name="Houben A."/>
            <person name="Marques A."/>
        </authorList>
    </citation>
    <scope>NUCLEOTIDE SEQUENCE</scope>
    <source>
        <strain evidence="12">RhyBre1mFocal</strain>
    </source>
</reference>
<evidence type="ECO:0000259" key="8">
    <source>
        <dbReference type="Pfam" id="PF00205"/>
    </source>
</evidence>